<sequence length="492" mass="51850">MSTSRRSSKSTKSTATTRSSRPPVWRATSLVSGNAPAAPLIVSKNSSAPEVSIVTAEPETISGLGSTSAASQLAPSISRRSKLVSSSSTSGRLRVDRKNSTRTRLQGVFPNTDLGEGGSHTRIDSYAPCHNYRNFSRTFMRFQPVSRMPSGSSVDVAGIAFPSYVHVTCSSFKNDALSSYFRTSSPALLESTNSTSTSAYPDSSELSSSSSPSSGSRLDSPSRCKGKEKAVDASPVASTSTSEQETPRPAAQSLAVAATDGAMHDDASSSSTLTQADASGTIRGSSFPVAAEAQTPKMDHSLHTKDPSNTVRGSEAPKHSWFNPFAPYPSRPSKAITQSPPSTSPSTSPTSPSPLRKRTSSSYVESIDDEVPAPIRTPAFSDDEDGHKTQQTTSHLSSTLAPTGNDSTKNETSVNATTQTLEPRKRLDSLNSLNPSTSRFSISIPLLGRPKMRLEDAVKREKGVEDGGGSLSKDSETNFGTRALASSSHASN</sequence>
<evidence type="ECO:0000313" key="3">
    <source>
        <dbReference type="Proteomes" id="UP001163846"/>
    </source>
</evidence>
<dbReference type="EMBL" id="MU806286">
    <property type="protein sequence ID" value="KAJ3836886.1"/>
    <property type="molecule type" value="Genomic_DNA"/>
</dbReference>
<feature type="compositionally biased region" description="Low complexity" evidence="1">
    <location>
        <begin position="339"/>
        <end position="354"/>
    </location>
</feature>
<feature type="compositionally biased region" description="Low complexity" evidence="1">
    <location>
        <begin position="202"/>
        <end position="219"/>
    </location>
</feature>
<feature type="compositionally biased region" description="Polar residues" evidence="1">
    <location>
        <begin position="401"/>
        <end position="421"/>
    </location>
</feature>
<feature type="compositionally biased region" description="Basic and acidic residues" evidence="1">
    <location>
        <begin position="297"/>
        <end position="306"/>
    </location>
</feature>
<name>A0AA38P6B5_9AGAR</name>
<feature type="compositionally biased region" description="Polar residues" evidence="1">
    <location>
        <begin position="429"/>
        <end position="440"/>
    </location>
</feature>
<gene>
    <name evidence="2" type="ORF">F5878DRAFT_241927</name>
</gene>
<feature type="region of interest" description="Disordered" evidence="1">
    <location>
        <begin position="190"/>
        <end position="440"/>
    </location>
</feature>
<organism evidence="2 3">
    <name type="scientific">Lentinula raphanica</name>
    <dbReference type="NCBI Taxonomy" id="153919"/>
    <lineage>
        <taxon>Eukaryota</taxon>
        <taxon>Fungi</taxon>
        <taxon>Dikarya</taxon>
        <taxon>Basidiomycota</taxon>
        <taxon>Agaricomycotina</taxon>
        <taxon>Agaricomycetes</taxon>
        <taxon>Agaricomycetidae</taxon>
        <taxon>Agaricales</taxon>
        <taxon>Marasmiineae</taxon>
        <taxon>Omphalotaceae</taxon>
        <taxon>Lentinula</taxon>
    </lineage>
</organism>
<protein>
    <submittedName>
        <fullName evidence="2">Uncharacterized protein</fullName>
    </submittedName>
</protein>
<comment type="caution">
    <text evidence="2">The sequence shown here is derived from an EMBL/GenBank/DDBJ whole genome shotgun (WGS) entry which is preliminary data.</text>
</comment>
<feature type="compositionally biased region" description="Low complexity" evidence="1">
    <location>
        <begin position="389"/>
        <end position="400"/>
    </location>
</feature>
<feature type="compositionally biased region" description="Basic and acidic residues" evidence="1">
    <location>
        <begin position="220"/>
        <end position="231"/>
    </location>
</feature>
<feature type="compositionally biased region" description="Polar residues" evidence="1">
    <location>
        <begin position="268"/>
        <end position="284"/>
    </location>
</feature>
<reference evidence="2" key="1">
    <citation type="submission" date="2022-08" db="EMBL/GenBank/DDBJ databases">
        <authorList>
            <consortium name="DOE Joint Genome Institute"/>
            <person name="Min B."/>
            <person name="Riley R."/>
            <person name="Sierra-Patev S."/>
            <person name="Naranjo-Ortiz M."/>
            <person name="Looney B."/>
            <person name="Konkel Z."/>
            <person name="Slot J.C."/>
            <person name="Sakamoto Y."/>
            <person name="Steenwyk J.L."/>
            <person name="Rokas A."/>
            <person name="Carro J."/>
            <person name="Camarero S."/>
            <person name="Ferreira P."/>
            <person name="Molpeceres G."/>
            <person name="Ruiz-Duenas F.J."/>
            <person name="Serrano A."/>
            <person name="Henrissat B."/>
            <person name="Drula E."/>
            <person name="Hughes K.W."/>
            <person name="Mata J.L."/>
            <person name="Ishikawa N.K."/>
            <person name="Vargas-Isla R."/>
            <person name="Ushijima S."/>
            <person name="Smith C.A."/>
            <person name="Ahrendt S."/>
            <person name="Andreopoulos W."/>
            <person name="He G."/>
            <person name="Labutti K."/>
            <person name="Lipzen A."/>
            <person name="Ng V."/>
            <person name="Sandor L."/>
            <person name="Barry K."/>
            <person name="Martinez A.T."/>
            <person name="Xiao Y."/>
            <person name="Gibbons J.G."/>
            <person name="Terashima K."/>
            <person name="Hibbett D.S."/>
            <person name="Grigoriev I.V."/>
        </authorList>
    </citation>
    <scope>NUCLEOTIDE SEQUENCE</scope>
    <source>
        <strain evidence="2">TFB9207</strain>
    </source>
</reference>
<feature type="region of interest" description="Disordered" evidence="1">
    <location>
        <begin position="1"/>
        <end position="27"/>
    </location>
</feature>
<dbReference type="Proteomes" id="UP001163846">
    <property type="component" value="Unassembled WGS sequence"/>
</dbReference>
<evidence type="ECO:0000313" key="2">
    <source>
        <dbReference type="EMBL" id="KAJ3836886.1"/>
    </source>
</evidence>
<accession>A0AA38P6B5</accession>
<feature type="region of interest" description="Disordered" evidence="1">
    <location>
        <begin position="457"/>
        <end position="492"/>
    </location>
</feature>
<feature type="compositionally biased region" description="Polar residues" evidence="1">
    <location>
        <begin position="477"/>
        <end position="492"/>
    </location>
</feature>
<evidence type="ECO:0000256" key="1">
    <source>
        <dbReference type="SAM" id="MobiDB-lite"/>
    </source>
</evidence>
<dbReference type="AlphaFoldDB" id="A0AA38P6B5"/>
<feature type="compositionally biased region" description="Polar residues" evidence="1">
    <location>
        <begin position="190"/>
        <end position="201"/>
    </location>
</feature>
<keyword evidence="3" id="KW-1185">Reference proteome</keyword>
<feature type="compositionally biased region" description="Low complexity" evidence="1">
    <location>
        <begin position="1"/>
        <end position="21"/>
    </location>
</feature>
<proteinExistence type="predicted"/>